<proteinExistence type="predicted"/>
<accession>S5Z8X4</accession>
<dbReference type="EMBL" id="CP006254">
    <property type="protein sequence ID" value="AGT33267.1"/>
    <property type="molecule type" value="Genomic_DNA"/>
</dbReference>
<organism evidence="2 3">
    <name type="scientific">Geobacillus genomosp. 3</name>
    <dbReference type="NCBI Taxonomy" id="1921421"/>
    <lineage>
        <taxon>Bacteria</taxon>
        <taxon>Bacillati</taxon>
        <taxon>Bacillota</taxon>
        <taxon>Bacilli</taxon>
        <taxon>Bacillales</taxon>
        <taxon>Anoxybacillaceae</taxon>
        <taxon>Geobacillus</taxon>
    </lineage>
</organism>
<name>S5Z8X4_GEOG3</name>
<feature type="region of interest" description="Disordered" evidence="1">
    <location>
        <begin position="1"/>
        <end position="45"/>
    </location>
</feature>
<dbReference type="Proteomes" id="UP000015500">
    <property type="component" value="Chromosome"/>
</dbReference>
<evidence type="ECO:0000313" key="2">
    <source>
        <dbReference type="EMBL" id="AGT33267.1"/>
    </source>
</evidence>
<feature type="compositionally biased region" description="Basic residues" evidence="1">
    <location>
        <begin position="10"/>
        <end position="38"/>
    </location>
</feature>
<reference evidence="2 3" key="1">
    <citation type="journal article" date="2014" name="Genome Announc.">
        <title>Complete Genome Sequence of the Thermophilic Polychlorinated Biphenyl Degrader Geobacillus sp. Strain JF8 (NBRC 109937).</title>
        <authorList>
            <person name="Shintani M."/>
            <person name="Ohtsubo Y."/>
            <person name="Fukuda K."/>
            <person name="Hosoyama A."/>
            <person name="Ohji S."/>
            <person name="Yamazoe A."/>
            <person name="Fujita N."/>
            <person name="Nagata Y."/>
            <person name="Tsuda M."/>
            <person name="Hatta T."/>
            <person name="Kimbara K."/>
        </authorList>
    </citation>
    <scope>NUCLEOTIDE SEQUENCE [LARGE SCALE GENOMIC DNA]</scope>
    <source>
        <strain evidence="2 3">JF8</strain>
    </source>
</reference>
<protein>
    <submittedName>
        <fullName evidence="2">Uncharacterized protein</fullName>
    </submittedName>
</protein>
<gene>
    <name evidence="2" type="ORF">M493_15255</name>
</gene>
<dbReference type="KEGG" id="gjf:M493_15255"/>
<evidence type="ECO:0000313" key="3">
    <source>
        <dbReference type="Proteomes" id="UP000015500"/>
    </source>
</evidence>
<sequence>MPDAAPLSGHNRRGRRRRKAAFRRSCQRKRHGKPKKTARAALLAN</sequence>
<keyword evidence="3" id="KW-1185">Reference proteome</keyword>
<evidence type="ECO:0000256" key="1">
    <source>
        <dbReference type="SAM" id="MobiDB-lite"/>
    </source>
</evidence>
<dbReference type="HOGENOM" id="CLU_3200288_0_0_9"/>
<dbReference type="STRING" id="1921421.M493_15255"/>
<dbReference type="AlphaFoldDB" id="S5Z8X4"/>